<feature type="region of interest" description="Disordered" evidence="1">
    <location>
        <begin position="131"/>
        <end position="265"/>
    </location>
</feature>
<feature type="compositionally biased region" description="Low complexity" evidence="1">
    <location>
        <begin position="220"/>
        <end position="230"/>
    </location>
</feature>
<evidence type="ECO:0000313" key="3">
    <source>
        <dbReference type="Proteomes" id="UP001649381"/>
    </source>
</evidence>
<feature type="compositionally biased region" description="Low complexity" evidence="1">
    <location>
        <begin position="166"/>
        <end position="212"/>
    </location>
</feature>
<evidence type="ECO:0000313" key="2">
    <source>
        <dbReference type="EMBL" id="MCF6138317.1"/>
    </source>
</evidence>
<feature type="compositionally biased region" description="Low complexity" evidence="1">
    <location>
        <begin position="1"/>
        <end position="22"/>
    </location>
</feature>
<dbReference type="RefSeq" id="WP_236334651.1">
    <property type="nucleotide sequence ID" value="NZ_JAKIJS010000001.1"/>
</dbReference>
<evidence type="ECO:0000256" key="1">
    <source>
        <dbReference type="SAM" id="MobiDB-lite"/>
    </source>
</evidence>
<dbReference type="EMBL" id="JAKIJS010000001">
    <property type="protein sequence ID" value="MCF6138317.1"/>
    <property type="molecule type" value="Genomic_DNA"/>
</dbReference>
<feature type="compositionally biased region" description="Polar residues" evidence="1">
    <location>
        <begin position="131"/>
        <end position="165"/>
    </location>
</feature>
<feature type="compositionally biased region" description="Basic and acidic residues" evidence="1">
    <location>
        <begin position="39"/>
        <end position="51"/>
    </location>
</feature>
<keyword evidence="3" id="KW-1185">Reference proteome</keyword>
<dbReference type="Proteomes" id="UP001649381">
    <property type="component" value="Unassembled WGS sequence"/>
</dbReference>
<gene>
    <name evidence="2" type="ORF">L2716_11320</name>
</gene>
<feature type="region of interest" description="Disordered" evidence="1">
    <location>
        <begin position="1"/>
        <end position="53"/>
    </location>
</feature>
<organism evidence="2 3">
    <name type="scientific">Pseudalkalibacillus berkeleyi</name>
    <dbReference type="NCBI Taxonomy" id="1069813"/>
    <lineage>
        <taxon>Bacteria</taxon>
        <taxon>Bacillati</taxon>
        <taxon>Bacillota</taxon>
        <taxon>Bacilli</taxon>
        <taxon>Bacillales</taxon>
        <taxon>Fictibacillaceae</taxon>
        <taxon>Pseudalkalibacillus</taxon>
    </lineage>
</organism>
<feature type="compositionally biased region" description="Gly residues" evidence="1">
    <location>
        <begin position="252"/>
        <end position="265"/>
    </location>
</feature>
<comment type="caution">
    <text evidence="2">The sequence shown here is derived from an EMBL/GenBank/DDBJ whole genome shotgun (WGS) entry which is preliminary data.</text>
</comment>
<accession>A0ABS9GZZ0</accession>
<proteinExistence type="predicted"/>
<reference evidence="2 3" key="1">
    <citation type="submission" date="2022-01" db="EMBL/GenBank/DDBJ databases">
        <title>Alkalihalobacillus sp. EGI L200015, a novel bacterium isolated from a salt lake sediment.</title>
        <authorList>
            <person name="Gao L."/>
            <person name="Fang B.-Z."/>
            <person name="Li W.-J."/>
        </authorList>
    </citation>
    <scope>NUCLEOTIDE SEQUENCE [LARGE SCALE GENOMIC DNA]</scope>
    <source>
        <strain evidence="2 3">KCTC 12718</strain>
    </source>
</reference>
<name>A0ABS9GZZ0_9BACL</name>
<sequence>MQVNQSSSTYYQSNNNTYNYQNDRAESKNTQSNGYGYEDSNRTRHETEGQKYSKQSFTDMKNVLNAYYSHQNGGNASFEDLKSNLQNLASKLVSYRVNKFEQSWESKLHAFRMDISKEAYDRFNANKATLHSSGVSQVTPNTDPSAHTDETSTQTDSGTNSESPGSTSEDNATETTNNDTNPTGTTTGEEGSTDTNPTDEQNNTGGTTGSETTNDETTTEENNTSEESSGSTGGDTSGDSTGDSESGDDSNNGGGGGLFDGLLGK</sequence>
<protein>
    <submittedName>
        <fullName evidence="2">Uncharacterized protein</fullName>
    </submittedName>
</protein>